<name>A0A5B7A070_DAVIN</name>
<accession>A0A5B7A070</accession>
<gene>
    <name evidence="3" type="ORF">Din_018591</name>
    <name evidence="4" type="ORF">Din_018592</name>
</gene>
<dbReference type="PANTHER" id="PTHR13199">
    <property type="entry name" value="GH03947P"/>
    <property type="match status" value="1"/>
</dbReference>
<protein>
    <recommendedName>
        <fullName evidence="2">Atos-like conserved domain-containing protein</fullName>
    </recommendedName>
</protein>
<organism evidence="4">
    <name type="scientific">Davidia involucrata</name>
    <name type="common">Dove tree</name>
    <dbReference type="NCBI Taxonomy" id="16924"/>
    <lineage>
        <taxon>Eukaryota</taxon>
        <taxon>Viridiplantae</taxon>
        <taxon>Streptophyta</taxon>
        <taxon>Embryophyta</taxon>
        <taxon>Tracheophyta</taxon>
        <taxon>Spermatophyta</taxon>
        <taxon>Magnoliopsida</taxon>
        <taxon>eudicotyledons</taxon>
        <taxon>Gunneridae</taxon>
        <taxon>Pentapetalae</taxon>
        <taxon>asterids</taxon>
        <taxon>Cornales</taxon>
        <taxon>Nyssaceae</taxon>
        <taxon>Davidia</taxon>
    </lineage>
</organism>
<proteinExistence type="predicted"/>
<dbReference type="SMART" id="SM01177">
    <property type="entry name" value="DUF4210"/>
    <property type="match status" value="1"/>
</dbReference>
<feature type="region of interest" description="Disordered" evidence="1">
    <location>
        <begin position="259"/>
        <end position="279"/>
    </location>
</feature>
<evidence type="ECO:0000313" key="4">
    <source>
        <dbReference type="EMBL" id="MPA49151.1"/>
    </source>
</evidence>
<dbReference type="EMBL" id="GHES01018592">
    <property type="protein sequence ID" value="MPA49151.1"/>
    <property type="molecule type" value="Transcribed_RNA"/>
</dbReference>
<dbReference type="AlphaFoldDB" id="A0A5B7A070"/>
<evidence type="ECO:0000313" key="3">
    <source>
        <dbReference type="EMBL" id="MPA49150.1"/>
    </source>
</evidence>
<sequence length="734" mass="80925">MGLPQVSSGEIAEEGVGSLSTFVHSPSRFVGVSTCDLDGMDVGSMNRTIGDSLCSSLGDFQRKNSLELSKFQDDSFKYEGAMDVASNVHGLKIGSVDKVAWLTPKAGRNILSPVSRIVGFESGRKDFLFDGFGGLSGDHVHSSSAVGVTVNETESSGSLIRKRMLSPLNGMLFPDQFSGDPLDAGCSNFQINSPATSDSYSISIAQDYKKAHIGSKNNFTSLIWSVSNCSERKDVLNDCSRTSSIFFTDGPLLEDSELPPHTCLSSPGPDPLRESSKVRSRTGAISISAEKVISPHLSLSPLGPKFSERMKTAGGCRNFSREIESDYLTFKNVEYSGDGNVSGNIFASEEEDFRMASKSFEDIDFLHKEFYSSSLEIKTGKGWPWCQDSVSPSHCMKLARKLRGLPVRKSLVGSFEESLLSGRLSSGKLSQRIDGFLAVLSVTGGNFSPKSQKLPFSVTSVDGDSYLLYYASIDLAESLPSNRCRGQNLKPGINNDDLRSSRSRLRIPVKGRIQLVLSNPEKTPLHTFFCNYDLIDMPAGTKTFLRQKVTLDSSGPTSTRVREEQRSFDIKNEAKVTLTSERSHSDQDIQYHNMERIGSPSFTVENVCNSIACRRADDRGFSCVDVCHETDRKLRHTCSKVNENATSTGALRYALHLRFLCPSSKKCSKSGQRCRSDSLSIPERTSFDVEGERRFYLYNDLRVVFPQRHSDADEGKLNVEYDFPADPKYFDISS</sequence>
<dbReference type="InterPro" id="IPR033473">
    <property type="entry name" value="Atos-like_C"/>
</dbReference>
<reference evidence="4" key="1">
    <citation type="submission" date="2019-08" db="EMBL/GenBank/DDBJ databases">
        <title>Reference gene set and small RNA set construction with multiple tissues from Davidia involucrata Baill.</title>
        <authorList>
            <person name="Yang H."/>
            <person name="Zhou C."/>
            <person name="Li G."/>
            <person name="Wang J."/>
            <person name="Gao P."/>
            <person name="Wang M."/>
            <person name="Wang R."/>
            <person name="Zhao Y."/>
        </authorList>
    </citation>
    <scope>NUCLEOTIDE SEQUENCE</scope>
    <source>
        <tissue evidence="4">Mixed with DoveR01_LX</tissue>
    </source>
</reference>
<dbReference type="PANTHER" id="PTHR13199:SF23">
    <property type="entry name" value="MEIOSIS CHROMOSOME SEGREGATION FAMILY PROTEIN"/>
    <property type="match status" value="1"/>
</dbReference>
<evidence type="ECO:0000259" key="2">
    <source>
        <dbReference type="SMART" id="SM01177"/>
    </source>
</evidence>
<dbReference type="EMBL" id="GHES01018591">
    <property type="protein sequence ID" value="MPA49150.1"/>
    <property type="molecule type" value="Transcribed_RNA"/>
</dbReference>
<dbReference type="InterPro" id="IPR025261">
    <property type="entry name" value="Atos-like_cons_dom"/>
</dbReference>
<evidence type="ECO:0000256" key="1">
    <source>
        <dbReference type="SAM" id="MobiDB-lite"/>
    </source>
</evidence>
<dbReference type="Pfam" id="PF13915">
    <property type="entry name" value="DUF4210"/>
    <property type="match status" value="1"/>
</dbReference>
<dbReference type="Pfam" id="PF13889">
    <property type="entry name" value="Chromosome_seg"/>
    <property type="match status" value="1"/>
</dbReference>
<feature type="domain" description="Atos-like conserved" evidence="2">
    <location>
        <begin position="411"/>
        <end position="470"/>
    </location>
</feature>
<dbReference type="InterPro" id="IPR051506">
    <property type="entry name" value="ATOS_Transcription_Regulators"/>
</dbReference>